<dbReference type="Pfam" id="PF07495">
    <property type="entry name" value="Y_Y_Y"/>
    <property type="match status" value="1"/>
</dbReference>
<sequence length="1216" mass="140577">MNFRIQIVLLNCVLFLFHALNAKAQLMTFKHYGVEDGISQSEIKSIFQDSEGYLWFATQNGLNKFDGYSFENFFYDQTDSTSLSNNWVFDITEDSKGNIWLGTKEGLNRYDKTTGEFALVPHKLNDSIVPDKFVYGIVADNQFVYISFPPVLSRYNYLTDSLESFTNNLQYDGALHDIGFPLLKSRSGMIWIGSSDGLSIFDPEKKSFTNYRHDESNLNSISNNHITALYEDISGNILIGTEDGLNFYNQKTMQFKRFENEKGQSLSTNYIRSILQDSNGVYWIGTEEGGLNRVDWSWESDDFKISQYRSGANNTNYIGHDIVYSLFEDKSKNLWIGTIAGIDRADLKKKKFRNYKKTDDPNSMNLLDNIIGSIYIDKDKRLWVGNWAKGLNIYNPETNEMLHYSSEFKGDRNISNNNIHVLFEDSESRIWMGTRNGVSLFDPDRQRFIPFNTYFGLDTMDFFANNRVYCITENSDGKIWIGTGNGIITFNPKTKERSFYRSGAEEPYTISSNLVYSILEDSKGLIWIATLDGLDCYRPRENRMLHFSHQHGESNTLCDNFTISLCEDQQGDIWIGTSTGVNRFHKKDSLFTYYSIKDGLPSNIIYDIIEDKNRNLWFSTGSGLAMFDMNTKEIKSYSINEGLQGGEFNLKAVYQDEKGNIFFGGMDGLIVFHPDSLQENIFIPPIVITSFDKERGAQKENLNVYTDKLELSYKDYSFTIAYAALDYTKPFKNRYAYKMEGLSDEWIEVGNRHYVYFTNLLSGNYTFYVKGTNSDGIWNEVPTKIEIRILPPWWRSAYAYVAYILFGILLIYGIFRWRVRNLKREKRVLKEGIRERTTEIALQKERVEESEEKLKSTISSLNDLVFVLDRDGVFQEFYNPGNNDPLYENPEFFLNKHYKQVGFPPLVVEELQLAFEQLQKSDLVQEFDYCVNQEGMCWFNAKISPRRNAKGILTGITIVSRHITERKEAEQRLRQQKEELDELNATKDKFFSILAHDLKNPFASLYSLSQVIDENYSNLDEEDRLVALKRIHNSAELIYNLLENLLTWSKSQRGLIDYSPTEFDLSLQVEENINLHRISAEKKGVLLKTNVKETYTAFADRQMINTVLRNLINNAVKFTESGESVKVNIRKDHKFLEIEVKDKGVGISQENMDKLFRIDVKYKTIGTSGEKGTGLGLILCHEFVQKNFGAIWCESEIGKGTSFFFTIPCEKLHVYK</sequence>
<dbReference type="InterPro" id="IPR003661">
    <property type="entry name" value="HisK_dim/P_dom"/>
</dbReference>
<dbReference type="Gene3D" id="2.130.10.10">
    <property type="entry name" value="YVTN repeat-like/Quinoprotein amine dehydrogenase"/>
    <property type="match status" value="2"/>
</dbReference>
<dbReference type="Gene3D" id="1.10.287.130">
    <property type="match status" value="1"/>
</dbReference>
<feature type="transmembrane region" description="Helical" evidence="7">
    <location>
        <begin position="797"/>
        <end position="817"/>
    </location>
</feature>
<evidence type="ECO:0000313" key="12">
    <source>
        <dbReference type="Proteomes" id="UP000282985"/>
    </source>
</evidence>
<feature type="coiled-coil region" evidence="6">
    <location>
        <begin position="959"/>
        <end position="986"/>
    </location>
</feature>
<feature type="domain" description="PAC" evidence="10">
    <location>
        <begin position="923"/>
        <end position="975"/>
    </location>
</feature>
<dbReference type="SUPFAM" id="SSF55785">
    <property type="entry name" value="PYP-like sensor domain (PAS domain)"/>
    <property type="match status" value="1"/>
</dbReference>
<gene>
    <name evidence="11" type="ORF">DLK05_05910</name>
</gene>
<dbReference type="InterPro" id="IPR013656">
    <property type="entry name" value="PAS_4"/>
</dbReference>
<evidence type="ECO:0000313" key="11">
    <source>
        <dbReference type="EMBL" id="RUT79013.1"/>
    </source>
</evidence>
<dbReference type="InterPro" id="IPR011110">
    <property type="entry name" value="Reg_prop"/>
</dbReference>
<dbReference type="EMBL" id="RJJX01000005">
    <property type="protein sequence ID" value="RUT79013.1"/>
    <property type="molecule type" value="Genomic_DNA"/>
</dbReference>
<dbReference type="SMART" id="SM00387">
    <property type="entry name" value="HATPase_c"/>
    <property type="match status" value="1"/>
</dbReference>
<dbReference type="Pfam" id="PF02518">
    <property type="entry name" value="HATPase_c"/>
    <property type="match status" value="1"/>
</dbReference>
<dbReference type="SUPFAM" id="SSF55874">
    <property type="entry name" value="ATPase domain of HSP90 chaperone/DNA topoisomerase II/histidine kinase"/>
    <property type="match status" value="1"/>
</dbReference>
<dbReference type="InterPro" id="IPR011123">
    <property type="entry name" value="Y_Y_Y"/>
</dbReference>
<dbReference type="NCBIfam" id="TIGR00229">
    <property type="entry name" value="sensory_box"/>
    <property type="match status" value="1"/>
</dbReference>
<dbReference type="InterPro" id="IPR036097">
    <property type="entry name" value="HisK_dim/P_sf"/>
</dbReference>
<dbReference type="PROSITE" id="PS50113">
    <property type="entry name" value="PAC"/>
    <property type="match status" value="1"/>
</dbReference>
<dbReference type="InterPro" id="IPR004358">
    <property type="entry name" value="Sig_transdc_His_kin-like_C"/>
</dbReference>
<comment type="caution">
    <text evidence="11">The sequence shown here is derived from an EMBL/GenBank/DDBJ whole genome shotgun (WGS) entry which is preliminary data.</text>
</comment>
<keyword evidence="7" id="KW-1133">Transmembrane helix</keyword>
<feature type="domain" description="Histidine kinase" evidence="9">
    <location>
        <begin position="993"/>
        <end position="1211"/>
    </location>
</feature>
<keyword evidence="7" id="KW-0472">Membrane</keyword>
<keyword evidence="5" id="KW-0418">Kinase</keyword>
<evidence type="ECO:0000259" key="10">
    <source>
        <dbReference type="PROSITE" id="PS50113"/>
    </source>
</evidence>
<evidence type="ECO:0000256" key="5">
    <source>
        <dbReference type="ARBA" id="ARBA00022777"/>
    </source>
</evidence>
<dbReference type="InterPro" id="IPR015943">
    <property type="entry name" value="WD40/YVTN_repeat-like_dom_sf"/>
</dbReference>
<accession>A0A434AWX5</accession>
<comment type="catalytic activity">
    <reaction evidence="1">
        <text>ATP + protein L-histidine = ADP + protein N-phospho-L-histidine.</text>
        <dbReference type="EC" id="2.7.13.3"/>
    </reaction>
</comment>
<evidence type="ECO:0000256" key="7">
    <source>
        <dbReference type="SAM" id="Phobius"/>
    </source>
</evidence>
<dbReference type="PROSITE" id="PS50109">
    <property type="entry name" value="HIS_KIN"/>
    <property type="match status" value="1"/>
</dbReference>
<proteinExistence type="predicted"/>
<feature type="signal peptide" evidence="8">
    <location>
        <begin position="1"/>
        <end position="24"/>
    </location>
</feature>
<dbReference type="SUPFAM" id="SSF63829">
    <property type="entry name" value="Calcium-dependent phosphotriesterase"/>
    <property type="match status" value="4"/>
</dbReference>
<keyword evidence="8" id="KW-0732">Signal</keyword>
<dbReference type="GO" id="GO:0000155">
    <property type="term" value="F:phosphorelay sensor kinase activity"/>
    <property type="evidence" value="ECO:0007669"/>
    <property type="project" value="InterPro"/>
</dbReference>
<evidence type="ECO:0000259" key="9">
    <source>
        <dbReference type="PROSITE" id="PS50109"/>
    </source>
</evidence>
<evidence type="ECO:0000256" key="6">
    <source>
        <dbReference type="SAM" id="Coils"/>
    </source>
</evidence>
<organism evidence="11 12">
    <name type="scientific">Ancylomarina longa</name>
    <dbReference type="NCBI Taxonomy" id="2487017"/>
    <lineage>
        <taxon>Bacteria</taxon>
        <taxon>Pseudomonadati</taxon>
        <taxon>Bacteroidota</taxon>
        <taxon>Bacteroidia</taxon>
        <taxon>Marinilabiliales</taxon>
        <taxon>Marinifilaceae</taxon>
        <taxon>Ancylomarina</taxon>
    </lineage>
</organism>
<dbReference type="Gene3D" id="3.30.565.10">
    <property type="entry name" value="Histidine kinase-like ATPase, C-terminal domain"/>
    <property type="match status" value="1"/>
</dbReference>
<dbReference type="Proteomes" id="UP000282985">
    <property type="component" value="Unassembled WGS sequence"/>
</dbReference>
<keyword evidence="7" id="KW-0812">Transmembrane</keyword>
<dbReference type="InterPro" id="IPR013783">
    <property type="entry name" value="Ig-like_fold"/>
</dbReference>
<dbReference type="InterPro" id="IPR036890">
    <property type="entry name" value="HATPase_C_sf"/>
</dbReference>
<evidence type="ECO:0000256" key="1">
    <source>
        <dbReference type="ARBA" id="ARBA00000085"/>
    </source>
</evidence>
<keyword evidence="3" id="KW-0597">Phosphoprotein</keyword>
<dbReference type="EC" id="2.7.13.3" evidence="2"/>
<dbReference type="Gene3D" id="2.60.40.10">
    <property type="entry name" value="Immunoglobulins"/>
    <property type="match status" value="1"/>
</dbReference>
<reference evidence="11 12" key="1">
    <citation type="submission" date="2018-11" db="EMBL/GenBank/DDBJ databases">
        <title>Parancylomarina longa gen. nov., sp. nov., isolated from sediments of southern Okinawa.</title>
        <authorList>
            <person name="Fu T."/>
        </authorList>
    </citation>
    <scope>NUCLEOTIDE SEQUENCE [LARGE SCALE GENOMIC DNA]</scope>
    <source>
        <strain evidence="11 12">T3-2 S1-C</strain>
    </source>
</reference>
<protein>
    <recommendedName>
        <fullName evidence="2">histidine kinase</fullName>
        <ecNumber evidence="2">2.7.13.3</ecNumber>
    </recommendedName>
</protein>
<dbReference type="Pfam" id="PF08448">
    <property type="entry name" value="PAS_4"/>
    <property type="match status" value="1"/>
</dbReference>
<dbReference type="InterPro" id="IPR005467">
    <property type="entry name" value="His_kinase_dom"/>
</dbReference>
<keyword evidence="6" id="KW-0175">Coiled coil</keyword>
<evidence type="ECO:0000256" key="4">
    <source>
        <dbReference type="ARBA" id="ARBA00022679"/>
    </source>
</evidence>
<dbReference type="SUPFAM" id="SSF47384">
    <property type="entry name" value="Homodimeric domain of signal transducing histidine kinase"/>
    <property type="match status" value="1"/>
</dbReference>
<dbReference type="InterPro" id="IPR000700">
    <property type="entry name" value="PAS-assoc_C"/>
</dbReference>
<dbReference type="Pfam" id="PF00512">
    <property type="entry name" value="HisKA"/>
    <property type="match status" value="1"/>
</dbReference>
<dbReference type="InterPro" id="IPR000014">
    <property type="entry name" value="PAS"/>
</dbReference>
<dbReference type="InterPro" id="IPR003594">
    <property type="entry name" value="HATPase_dom"/>
</dbReference>
<dbReference type="PANTHER" id="PTHR43547">
    <property type="entry name" value="TWO-COMPONENT HISTIDINE KINASE"/>
    <property type="match status" value="1"/>
</dbReference>
<dbReference type="RefSeq" id="WP_127343067.1">
    <property type="nucleotide sequence ID" value="NZ_RJJX01000005.1"/>
</dbReference>
<feature type="chain" id="PRO_5019047879" description="histidine kinase" evidence="8">
    <location>
        <begin position="25"/>
        <end position="1216"/>
    </location>
</feature>
<dbReference type="PRINTS" id="PR00344">
    <property type="entry name" value="BCTRLSENSOR"/>
</dbReference>
<dbReference type="PANTHER" id="PTHR43547:SF2">
    <property type="entry name" value="HYBRID SIGNAL TRANSDUCTION HISTIDINE KINASE C"/>
    <property type="match status" value="1"/>
</dbReference>
<name>A0A434AWX5_9BACT</name>
<keyword evidence="4" id="KW-0808">Transferase</keyword>
<dbReference type="CDD" id="cd00082">
    <property type="entry name" value="HisKA"/>
    <property type="match status" value="1"/>
</dbReference>
<dbReference type="FunFam" id="3.30.565.10:FF:000006">
    <property type="entry name" value="Sensor histidine kinase WalK"/>
    <property type="match status" value="1"/>
</dbReference>
<dbReference type="AlphaFoldDB" id="A0A434AWX5"/>
<evidence type="ECO:0000256" key="8">
    <source>
        <dbReference type="SAM" id="SignalP"/>
    </source>
</evidence>
<evidence type="ECO:0000256" key="2">
    <source>
        <dbReference type="ARBA" id="ARBA00012438"/>
    </source>
</evidence>
<keyword evidence="12" id="KW-1185">Reference proteome</keyword>
<dbReference type="InterPro" id="IPR035965">
    <property type="entry name" value="PAS-like_dom_sf"/>
</dbReference>
<dbReference type="Pfam" id="PF07494">
    <property type="entry name" value="Reg_prop"/>
    <property type="match status" value="11"/>
</dbReference>
<dbReference type="Gene3D" id="3.30.450.20">
    <property type="entry name" value="PAS domain"/>
    <property type="match status" value="1"/>
</dbReference>
<evidence type="ECO:0000256" key="3">
    <source>
        <dbReference type="ARBA" id="ARBA00022553"/>
    </source>
</evidence>
<feature type="coiled-coil region" evidence="6">
    <location>
        <begin position="833"/>
        <end position="864"/>
    </location>
</feature>
<dbReference type="OrthoDB" id="717811at2"/>
<dbReference type="SMART" id="SM00388">
    <property type="entry name" value="HisKA"/>
    <property type="match status" value="1"/>
</dbReference>